<reference evidence="8 9" key="1">
    <citation type="submission" date="2011-10" db="EMBL/GenBank/DDBJ databases">
        <title>Metabolic and evolutionary patterns in the extreme acidophile Ferroplasma acidiphilum.</title>
        <authorList>
            <person name="Golyshina O.V."/>
            <person name="Kozyavkin S.A."/>
            <person name="Tatusov R.L."/>
            <person name="Slesarev A.I."/>
            <person name="Golyshin P.N."/>
        </authorList>
    </citation>
    <scope>NUCLEOTIDE SEQUENCE [LARGE SCALE GENOMIC DNA]</scope>
    <source>
        <strain evidence="9">Y</strain>
    </source>
</reference>
<dbReference type="RefSeq" id="WP_081141350.1">
    <property type="nucleotide sequence ID" value="NZ_CP015363.1"/>
</dbReference>
<dbReference type="OrthoDB" id="26307at2157"/>
<evidence type="ECO:0000259" key="7">
    <source>
        <dbReference type="Pfam" id="PF01728"/>
    </source>
</evidence>
<dbReference type="Proteomes" id="UP000192050">
    <property type="component" value="Chromosome"/>
</dbReference>
<evidence type="ECO:0000256" key="5">
    <source>
        <dbReference type="HAMAP-Rule" id="MF_01547"/>
    </source>
</evidence>
<dbReference type="GeneID" id="84218603"/>
<gene>
    <name evidence="5" type="primary">rlmE</name>
    <name evidence="8" type="ORF">FAD_0113</name>
</gene>
<feature type="binding site" evidence="5">
    <location>
        <position position="82"/>
    </location>
    <ligand>
        <name>S-adenosyl-L-methionine</name>
        <dbReference type="ChEBI" id="CHEBI:59789"/>
    </ligand>
</feature>
<name>A0A1V0N1S0_9ARCH</name>
<keyword evidence="9" id="KW-1185">Reference proteome</keyword>
<evidence type="ECO:0000256" key="3">
    <source>
        <dbReference type="ARBA" id="ARBA00022679"/>
    </source>
</evidence>
<comment type="similarity">
    <text evidence="5">Belongs to the class I-like SAM-binding methyltransferase superfamily. RNA methyltransferase RlmE family.</text>
</comment>
<proteinExistence type="inferred from homology"/>
<dbReference type="CDD" id="cd02440">
    <property type="entry name" value="AdoMet_MTases"/>
    <property type="match status" value="1"/>
</dbReference>
<feature type="binding site" evidence="5">
    <location>
        <position position="110"/>
    </location>
    <ligand>
        <name>S-adenosyl-L-methionine</name>
        <dbReference type="ChEBI" id="CHEBI:59789"/>
    </ligand>
</feature>
<dbReference type="PANTHER" id="PTHR10920:SF18">
    <property type="entry name" value="RRNA METHYLTRANSFERASE 2, MITOCHONDRIAL"/>
    <property type="match status" value="1"/>
</dbReference>
<dbReference type="InterPro" id="IPR029063">
    <property type="entry name" value="SAM-dependent_MTases_sf"/>
</dbReference>
<dbReference type="InterPro" id="IPR002877">
    <property type="entry name" value="RNA_MeTrfase_FtsJ_dom"/>
</dbReference>
<comment type="subcellular location">
    <subcellularLocation>
        <location evidence="5">Cytoplasm</location>
    </subcellularLocation>
</comment>
<sequence length="194" mass="22200">MNRKDRYYTRAKKDNFRSRASYKLLEIQSKFNVIWKTDYVIEFGSSPGGWTQVVQKLTEKPVIAIDISPMDPIENVTFVQGNINDPELSEKIKIAMDSLGISSVSTVLSDAMIKTSGNYDRDHMGSYLLCDNVMNLSIDLLSPGGNVVLKQFQGDSTMAFVNKWKVYFNYYKVTKPNASRQHSREVYIIFKDKI</sequence>
<keyword evidence="4 5" id="KW-0949">S-adenosyl-L-methionine</keyword>
<keyword evidence="3 5" id="KW-0808">Transferase</keyword>
<feature type="domain" description="Ribosomal RNA methyltransferase FtsJ" evidence="7">
    <location>
        <begin position="16"/>
        <end position="192"/>
    </location>
</feature>
<keyword evidence="1 5" id="KW-0698">rRNA processing</keyword>
<dbReference type="EC" id="2.1.1.166" evidence="5"/>
<feature type="binding site" evidence="5">
    <location>
        <position position="66"/>
    </location>
    <ligand>
        <name>S-adenosyl-L-methionine</name>
        <dbReference type="ChEBI" id="CHEBI:59789"/>
    </ligand>
</feature>
<dbReference type="AlphaFoldDB" id="A0A1V0N1S0"/>
<dbReference type="InterPro" id="IPR015507">
    <property type="entry name" value="rRNA-MeTfrase_E"/>
</dbReference>
<comment type="function">
    <text evidence="5">Specifically methylates the uridine in position 2552 of 23S rRNA at the 2'-O position of the ribose in the fully assembled 50S ribosomal subunit.</text>
</comment>
<dbReference type="SUPFAM" id="SSF53335">
    <property type="entry name" value="S-adenosyl-L-methionine-dependent methyltransferases"/>
    <property type="match status" value="1"/>
</dbReference>
<dbReference type="Gene3D" id="3.40.50.150">
    <property type="entry name" value="Vaccinia Virus protein VP39"/>
    <property type="match status" value="1"/>
</dbReference>
<feature type="active site" description="Proton acceptor" evidence="5 6">
    <location>
        <position position="150"/>
    </location>
</feature>
<dbReference type="KEGG" id="fai:FAD_0113"/>
<feature type="binding site" evidence="5">
    <location>
        <position position="48"/>
    </location>
    <ligand>
        <name>S-adenosyl-L-methionine</name>
        <dbReference type="ChEBI" id="CHEBI:59789"/>
    </ligand>
</feature>
<dbReference type="GO" id="GO:0005737">
    <property type="term" value="C:cytoplasm"/>
    <property type="evidence" value="ECO:0007669"/>
    <property type="project" value="UniProtKB-SubCell"/>
</dbReference>
<dbReference type="HAMAP" id="MF_01547">
    <property type="entry name" value="RNA_methyltr_E"/>
    <property type="match status" value="1"/>
</dbReference>
<dbReference type="GO" id="GO:0008650">
    <property type="term" value="F:rRNA (uridine-2'-O-)-methyltransferase activity"/>
    <property type="evidence" value="ECO:0007669"/>
    <property type="project" value="UniProtKB-UniRule"/>
</dbReference>
<evidence type="ECO:0000313" key="8">
    <source>
        <dbReference type="EMBL" id="ARD84045.1"/>
    </source>
</evidence>
<keyword evidence="2 5" id="KW-0489">Methyltransferase</keyword>
<dbReference type="PANTHER" id="PTHR10920">
    <property type="entry name" value="RIBOSOMAL RNA METHYLTRANSFERASE"/>
    <property type="match status" value="1"/>
</dbReference>
<dbReference type="STRING" id="74969.FAD_0113"/>
<accession>A0A1V0N1S0</accession>
<protein>
    <recommendedName>
        <fullName evidence="5">Ribosomal RNA large subunit methyltransferase E</fullName>
        <ecNumber evidence="5">2.1.1.166</ecNumber>
    </recommendedName>
    <alternativeName>
        <fullName evidence="5">23S rRNA Um2552 methyltransferase</fullName>
    </alternativeName>
    <alternativeName>
        <fullName evidence="5">rRNA (uridine-2'-O-)-methyltransferase</fullName>
    </alternativeName>
</protein>
<keyword evidence="5" id="KW-0963">Cytoplasm</keyword>
<evidence type="ECO:0000256" key="2">
    <source>
        <dbReference type="ARBA" id="ARBA00022603"/>
    </source>
</evidence>
<comment type="catalytic activity">
    <reaction evidence="5">
        <text>uridine(2552) in 23S rRNA + S-adenosyl-L-methionine = 2'-O-methyluridine(2552) in 23S rRNA + S-adenosyl-L-homocysteine + H(+)</text>
        <dbReference type="Rhea" id="RHEA:42720"/>
        <dbReference type="Rhea" id="RHEA-COMP:10202"/>
        <dbReference type="Rhea" id="RHEA-COMP:10203"/>
        <dbReference type="ChEBI" id="CHEBI:15378"/>
        <dbReference type="ChEBI" id="CHEBI:57856"/>
        <dbReference type="ChEBI" id="CHEBI:59789"/>
        <dbReference type="ChEBI" id="CHEBI:65315"/>
        <dbReference type="ChEBI" id="CHEBI:74478"/>
        <dbReference type="EC" id="2.1.1.166"/>
    </reaction>
</comment>
<evidence type="ECO:0000256" key="4">
    <source>
        <dbReference type="ARBA" id="ARBA00022691"/>
    </source>
</evidence>
<evidence type="ECO:0000256" key="1">
    <source>
        <dbReference type="ARBA" id="ARBA00022552"/>
    </source>
</evidence>
<feature type="binding site" evidence="5">
    <location>
        <position position="50"/>
    </location>
    <ligand>
        <name>S-adenosyl-L-methionine</name>
        <dbReference type="ChEBI" id="CHEBI:59789"/>
    </ligand>
</feature>
<dbReference type="EMBL" id="CP015363">
    <property type="protein sequence ID" value="ARD84045.1"/>
    <property type="molecule type" value="Genomic_DNA"/>
</dbReference>
<organism evidence="8 9">
    <name type="scientific">Ferroplasma acidiphilum</name>
    <dbReference type="NCBI Taxonomy" id="74969"/>
    <lineage>
        <taxon>Archaea</taxon>
        <taxon>Methanobacteriati</taxon>
        <taxon>Thermoplasmatota</taxon>
        <taxon>Thermoplasmata</taxon>
        <taxon>Thermoplasmatales</taxon>
        <taxon>Ferroplasmaceae</taxon>
        <taxon>Ferroplasma</taxon>
    </lineage>
</organism>
<evidence type="ECO:0000313" key="9">
    <source>
        <dbReference type="Proteomes" id="UP000192050"/>
    </source>
</evidence>
<dbReference type="Pfam" id="PF01728">
    <property type="entry name" value="FtsJ"/>
    <property type="match status" value="1"/>
</dbReference>
<dbReference type="InterPro" id="IPR050082">
    <property type="entry name" value="RNA_methyltr_RlmE"/>
</dbReference>
<evidence type="ECO:0000256" key="6">
    <source>
        <dbReference type="PIRSR" id="PIRSR005461-1"/>
    </source>
</evidence>
<dbReference type="PIRSF" id="PIRSF005461">
    <property type="entry name" value="23S_rRNA_mtase"/>
    <property type="match status" value="1"/>
</dbReference>